<evidence type="ECO:0000313" key="2">
    <source>
        <dbReference type="EMBL" id="KAK9102336.1"/>
    </source>
</evidence>
<dbReference type="PANTHER" id="PTHR31963">
    <property type="entry name" value="RAS GUANINE NUCLEOTIDE EXCHANGE FACTOR K"/>
    <property type="match status" value="1"/>
</dbReference>
<accession>A0AAP0EZ34</accession>
<evidence type="ECO:0000313" key="3">
    <source>
        <dbReference type="Proteomes" id="UP001417504"/>
    </source>
</evidence>
<dbReference type="AlphaFoldDB" id="A0AAP0EZ34"/>
<dbReference type="Pfam" id="PF12056">
    <property type="entry name" value="DUF3537"/>
    <property type="match status" value="1"/>
</dbReference>
<dbReference type="InterPro" id="IPR021924">
    <property type="entry name" value="DUF3537"/>
</dbReference>
<feature type="transmembrane region" description="Helical" evidence="1">
    <location>
        <begin position="56"/>
        <end position="77"/>
    </location>
</feature>
<keyword evidence="1" id="KW-0472">Membrane</keyword>
<protein>
    <submittedName>
        <fullName evidence="2">Uncharacterized protein</fullName>
    </submittedName>
</protein>
<comment type="caution">
    <text evidence="2">The sequence shown here is derived from an EMBL/GenBank/DDBJ whole genome shotgun (WGS) entry which is preliminary data.</text>
</comment>
<keyword evidence="3" id="KW-1185">Reference proteome</keyword>
<proteinExistence type="predicted"/>
<dbReference type="EMBL" id="JBBNAE010000008">
    <property type="protein sequence ID" value="KAK9102336.1"/>
    <property type="molecule type" value="Genomic_DNA"/>
</dbReference>
<organism evidence="2 3">
    <name type="scientific">Stephania japonica</name>
    <dbReference type="NCBI Taxonomy" id="461633"/>
    <lineage>
        <taxon>Eukaryota</taxon>
        <taxon>Viridiplantae</taxon>
        <taxon>Streptophyta</taxon>
        <taxon>Embryophyta</taxon>
        <taxon>Tracheophyta</taxon>
        <taxon>Spermatophyta</taxon>
        <taxon>Magnoliopsida</taxon>
        <taxon>Ranunculales</taxon>
        <taxon>Menispermaceae</taxon>
        <taxon>Menispermoideae</taxon>
        <taxon>Cissampelideae</taxon>
        <taxon>Stephania</taxon>
    </lineage>
</organism>
<keyword evidence="1" id="KW-0812">Transmembrane</keyword>
<keyword evidence="1" id="KW-1133">Transmembrane helix</keyword>
<sequence>MADLPLQTPLITTKPDLENGQKTCQRQDLITDTDLDQCLQNLEKFLSFLGFNQTSAFRIVVSWFAFAVVGVLVPITALEVLSCSRCEHVNRFEVDILVSHACVSAVSLACVSHNLRKYGLRKFLFVDRYHGHRDKFRENYIVKIKVTSIIQVGGVILCLHAAVKISHRALGIVSVASAWHASVSCNCNDASQLSVSSSMGNFEAAANVVGSLSVCNSESDLDSLDATNIPTYARVTSYMSTFHKRQAFVMYLQTNPGGITIFGWAVNRTMIDTIFCAELSLVLFMLGKTLVFGTN</sequence>
<dbReference type="PANTHER" id="PTHR31963:SF2">
    <property type="entry name" value="ZINC FINGER CONSTANS-LIKE PROTEIN (DUF3537)"/>
    <property type="match status" value="1"/>
</dbReference>
<name>A0AAP0EZ34_9MAGN</name>
<reference evidence="2 3" key="1">
    <citation type="submission" date="2024-01" db="EMBL/GenBank/DDBJ databases">
        <title>Genome assemblies of Stephania.</title>
        <authorList>
            <person name="Yang L."/>
        </authorList>
    </citation>
    <scope>NUCLEOTIDE SEQUENCE [LARGE SCALE GENOMIC DNA]</scope>
    <source>
        <strain evidence="2">QJT</strain>
        <tissue evidence="2">Leaf</tissue>
    </source>
</reference>
<gene>
    <name evidence="2" type="ORF">Sjap_019590</name>
</gene>
<evidence type="ECO:0000256" key="1">
    <source>
        <dbReference type="SAM" id="Phobius"/>
    </source>
</evidence>
<dbReference type="Proteomes" id="UP001417504">
    <property type="component" value="Unassembled WGS sequence"/>
</dbReference>